<dbReference type="Pfam" id="PF14882">
    <property type="entry name" value="INT_rpt"/>
    <property type="match status" value="7"/>
</dbReference>
<reference evidence="3 4" key="1">
    <citation type="submission" date="2020-12" db="EMBL/GenBank/DDBJ databases">
        <title>Pseudomonas schmalbachii sp. nov. isolated from millipede gut.</title>
        <authorList>
            <person name="Shelomi M."/>
        </authorList>
    </citation>
    <scope>NUCLEOTIDE SEQUENCE [LARGE SCALE GENOMIC DNA]</scope>
    <source>
        <strain evidence="3 4">Milli4</strain>
    </source>
</reference>
<evidence type="ECO:0000256" key="1">
    <source>
        <dbReference type="ARBA" id="ARBA00023172"/>
    </source>
</evidence>
<dbReference type="InterPro" id="IPR024965">
    <property type="entry name" value="Putative_integrase"/>
</dbReference>
<sequence length="1217" mass="137494">MPVKKDFYNYAEAQAAAQALRIKNLPDYKKRHHEDPRLPAVPHQFYANAGWTNWYAYLGREKTNLYATYAEAQAAAQALGIKNGTDYKKRYRKDPRLPAGPHQSYANTGWTNWYAFLGKEKANFYATYTEAQAAAQMSGMKSQSDYLALYKEDPRLPATPDRVYADAGWTNWYAFLGNKQPNQYATYAEAQTAAQALGIKSQPDYKKRRDEDPRLPSRPDQRYADTGWIGWHAYLGKEKPDFYATYAAAQAAAQALGIKSQRDYEKRHHEDPRLPASPHQCYANTGWTNWHTFLGNKQPLRYATYAEAQAAAQALGIKSGPDYEKRYCQDPRLPASPSQFYANIGWTNWYAFLGNKQPDRYATYAEAQAATQTLGVKSEPEYKKRYREDSRLPATPNYVYANVGWTNWYAFLGTEGPYDAATDYPIIWADFERWLSNSLGHTIKRIAIRALLANFFRGQGLPDDPRYLLLRTNPFNAEAYQQFIENQAESTKVQFHSTFKAFFGWLLDMYCTDVDAYERVVLPEYRNPFLTVLAGFADSLGSYRPSQSTKVPLGYEYILRARQFLVPNGEQVMQTRPCLKDIPHLQEFFSNDWRSVDEAIIDRSDPNCIWRIKKGRAKGYEIWSPVRFIALYTLLRCPLRGQQILWLDSGEADSEIAVLDAKNGGIRWEKNAGPLTGKGSKKRRPQAAIQRGSLNEPKFYVTTNKTSRVRGGYEIEWIPDDLVYWFILLRDWQAKYAPLSAPTNWSAIGLDSTTNSKILQARGTQCFLFRAGASGTPMATSTAFTQYFPALLYQIQRDGENLATPDPEWPTRQRYLSPYTPHCLRVSLITAFIIDGDLPVAIVSKLVGHASLVMTIYYTKLNRGQMRHAMGEAEKRAAQLVTEAGVESIRKQGLKPLRHQLIATDGNRSLLETDVPNSACVVFDHGICPMSASACEEGGDLLVENVAQAVYGPVQVGYLGKKNCPQCRFFVTGIPFLGGLVAIANEVALEIHAESKRYQDYTTEVERLEQERYDSCQENLPDTQQPKLKQAIACQQQSAAKLDSLLADYIAISRYIQGCLKLINEGEQHSESQDAVRLIVADGVGEVGATYEESKTEYHLLAEICQNATIYQSANPSRAVPLIAQAIDRMAENNGLAPAMFRLSDKQKLVVANELNRLLLQRLGSWERIDDLFAGDLMLLDIDTHEPALTRISTEIQRLLSNPNSARQVALEVPANE</sequence>
<evidence type="ECO:0008006" key="5">
    <source>
        <dbReference type="Google" id="ProtNLM"/>
    </source>
</evidence>
<proteinExistence type="predicted"/>
<dbReference type="Proteomes" id="UP000669060">
    <property type="component" value="Unassembled WGS sequence"/>
</dbReference>
<evidence type="ECO:0000313" key="4">
    <source>
        <dbReference type="Proteomes" id="UP000669060"/>
    </source>
</evidence>
<dbReference type="SUPFAM" id="SSF56349">
    <property type="entry name" value="DNA breaking-rejoining enzymes"/>
    <property type="match status" value="1"/>
</dbReference>
<feature type="compositionally biased region" description="Basic and acidic residues" evidence="2">
    <location>
        <begin position="203"/>
        <end position="221"/>
    </location>
</feature>
<accession>A0ABS3TKP2</accession>
<organism evidence="3 4">
    <name type="scientific">Pseudomonas schmalbachii</name>
    <dbReference type="NCBI Taxonomy" id="2816993"/>
    <lineage>
        <taxon>Bacteria</taxon>
        <taxon>Pseudomonadati</taxon>
        <taxon>Pseudomonadota</taxon>
        <taxon>Gammaproteobacteria</taxon>
        <taxon>Pseudomonadales</taxon>
        <taxon>Pseudomonadaceae</taxon>
        <taxon>Pseudomonas</taxon>
    </lineage>
</organism>
<dbReference type="InterPro" id="IPR011010">
    <property type="entry name" value="DNA_brk_join_enz"/>
</dbReference>
<feature type="region of interest" description="Disordered" evidence="2">
    <location>
        <begin position="198"/>
        <end position="221"/>
    </location>
</feature>
<dbReference type="InterPro" id="IPR013762">
    <property type="entry name" value="Integrase-like_cat_sf"/>
</dbReference>
<evidence type="ECO:0000256" key="2">
    <source>
        <dbReference type="SAM" id="MobiDB-lite"/>
    </source>
</evidence>
<dbReference type="Pfam" id="PF13009">
    <property type="entry name" value="Integrase_2"/>
    <property type="match status" value="1"/>
</dbReference>
<evidence type="ECO:0000313" key="3">
    <source>
        <dbReference type="EMBL" id="MBO3273983.1"/>
    </source>
</evidence>
<protein>
    <recommendedName>
        <fullName evidence="5">Integrase</fullName>
    </recommendedName>
</protein>
<name>A0ABS3TKP2_9PSED</name>
<dbReference type="InterPro" id="IPR028229">
    <property type="entry name" value="Integrase_rpt"/>
</dbReference>
<gene>
    <name evidence="3" type="ORF">JFY56_01940</name>
</gene>
<keyword evidence="4" id="KW-1185">Reference proteome</keyword>
<dbReference type="Gene3D" id="1.10.443.10">
    <property type="entry name" value="Intergrase catalytic core"/>
    <property type="match status" value="1"/>
</dbReference>
<comment type="caution">
    <text evidence="3">The sequence shown here is derived from an EMBL/GenBank/DDBJ whole genome shotgun (WGS) entry which is preliminary data.</text>
</comment>
<keyword evidence="1" id="KW-0233">DNA recombination</keyword>
<dbReference type="RefSeq" id="WP_208311800.1">
    <property type="nucleotide sequence ID" value="NZ_JAELYA010000001.1"/>
</dbReference>
<dbReference type="EMBL" id="JAELYA010000001">
    <property type="protein sequence ID" value="MBO3273983.1"/>
    <property type="molecule type" value="Genomic_DNA"/>
</dbReference>